<sequence length="104" mass="12247">MFGIPQEDMSPTTEFLYFKWFDFDVILWENVKASIRLLTDKGMHIDDSKRCDQYCNLEKFASTYKNQVPSQKSGVHNTLVERLFSPCPMREIVLVSIQSSQFHY</sequence>
<organism evidence="1">
    <name type="scientific">Arion vulgaris</name>
    <dbReference type="NCBI Taxonomy" id="1028688"/>
    <lineage>
        <taxon>Eukaryota</taxon>
        <taxon>Metazoa</taxon>
        <taxon>Spiralia</taxon>
        <taxon>Lophotrochozoa</taxon>
        <taxon>Mollusca</taxon>
        <taxon>Gastropoda</taxon>
        <taxon>Heterobranchia</taxon>
        <taxon>Euthyneura</taxon>
        <taxon>Panpulmonata</taxon>
        <taxon>Eupulmonata</taxon>
        <taxon>Stylommatophora</taxon>
        <taxon>Helicina</taxon>
        <taxon>Arionoidea</taxon>
        <taxon>Arionidae</taxon>
        <taxon>Arion</taxon>
    </lineage>
</organism>
<evidence type="ECO:0000313" key="1">
    <source>
        <dbReference type="EMBL" id="CEK81305.1"/>
    </source>
</evidence>
<protein>
    <submittedName>
        <fullName evidence="1">Uncharacterized protein</fullName>
    </submittedName>
</protein>
<name>A0A0B7AMZ0_9EUPU</name>
<proteinExistence type="predicted"/>
<dbReference type="AlphaFoldDB" id="A0A0B7AMZ0"/>
<gene>
    <name evidence="1" type="primary">ORF125379</name>
</gene>
<dbReference type="EMBL" id="HACG01034440">
    <property type="protein sequence ID" value="CEK81305.1"/>
    <property type="molecule type" value="Transcribed_RNA"/>
</dbReference>
<reference evidence="1" key="1">
    <citation type="submission" date="2014-12" db="EMBL/GenBank/DDBJ databases">
        <title>Insight into the proteome of Arion vulgaris.</title>
        <authorList>
            <person name="Aradska J."/>
            <person name="Bulat T."/>
            <person name="Smidak R."/>
            <person name="Sarate P."/>
            <person name="Gangsoo J."/>
            <person name="Sialana F."/>
            <person name="Bilban M."/>
            <person name="Lubec G."/>
        </authorList>
    </citation>
    <scope>NUCLEOTIDE SEQUENCE</scope>
    <source>
        <tissue evidence="1">Skin</tissue>
    </source>
</reference>
<accession>A0A0B7AMZ0</accession>